<dbReference type="AlphaFoldDB" id="A0AAD4VJE6"/>
<evidence type="ECO:0000313" key="2">
    <source>
        <dbReference type="Proteomes" id="UP001054821"/>
    </source>
</evidence>
<keyword evidence="2" id="KW-1185">Reference proteome</keyword>
<proteinExistence type="predicted"/>
<accession>A0AAD4VJE6</accession>
<gene>
    <name evidence="1" type="ORF">L3X38_035293</name>
</gene>
<comment type="caution">
    <text evidence="1">The sequence shown here is derived from an EMBL/GenBank/DDBJ whole genome shotgun (WGS) entry which is preliminary data.</text>
</comment>
<reference evidence="1 2" key="1">
    <citation type="journal article" date="2022" name="G3 (Bethesda)">
        <title>Whole-genome sequence and methylome profiling of the almond [Prunus dulcis (Mill.) D.A. Webb] cultivar 'Nonpareil'.</title>
        <authorList>
            <person name="D'Amico-Willman K.M."/>
            <person name="Ouma W.Z."/>
            <person name="Meulia T."/>
            <person name="Sideli G.M."/>
            <person name="Gradziel T.M."/>
            <person name="Fresnedo-Ramirez J."/>
        </authorList>
    </citation>
    <scope>NUCLEOTIDE SEQUENCE [LARGE SCALE GENOMIC DNA]</scope>
    <source>
        <strain evidence="1">Clone GOH B32 T37-40</strain>
    </source>
</reference>
<protein>
    <submittedName>
        <fullName evidence="1">Uncharacterized protein</fullName>
    </submittedName>
</protein>
<sequence>MGGVAHMSKFKNHAPRVLRKVREALGNTLVSFTNKTNSGMEPLSHLDLMLVLGLAMMRSSTGIWSSTFRFGDMLVHLSVA</sequence>
<organism evidence="1 2">
    <name type="scientific">Prunus dulcis</name>
    <name type="common">Almond</name>
    <name type="synonym">Amygdalus dulcis</name>
    <dbReference type="NCBI Taxonomy" id="3755"/>
    <lineage>
        <taxon>Eukaryota</taxon>
        <taxon>Viridiplantae</taxon>
        <taxon>Streptophyta</taxon>
        <taxon>Embryophyta</taxon>
        <taxon>Tracheophyta</taxon>
        <taxon>Spermatophyta</taxon>
        <taxon>Magnoliopsida</taxon>
        <taxon>eudicotyledons</taxon>
        <taxon>Gunneridae</taxon>
        <taxon>Pentapetalae</taxon>
        <taxon>rosids</taxon>
        <taxon>fabids</taxon>
        <taxon>Rosales</taxon>
        <taxon>Rosaceae</taxon>
        <taxon>Amygdaloideae</taxon>
        <taxon>Amygdaleae</taxon>
        <taxon>Prunus</taxon>
    </lineage>
</organism>
<dbReference type="Proteomes" id="UP001054821">
    <property type="component" value="Chromosome 6"/>
</dbReference>
<name>A0AAD4VJE6_PRUDU</name>
<evidence type="ECO:0000313" key="1">
    <source>
        <dbReference type="EMBL" id="KAI5326219.1"/>
    </source>
</evidence>
<dbReference type="EMBL" id="JAJFAZ020000006">
    <property type="protein sequence ID" value="KAI5326219.1"/>
    <property type="molecule type" value="Genomic_DNA"/>
</dbReference>